<evidence type="ECO:0000256" key="3">
    <source>
        <dbReference type="ARBA" id="ARBA00023015"/>
    </source>
</evidence>
<dbReference type="InterPro" id="IPR038933">
    <property type="entry name" value="Ovate"/>
</dbReference>
<evidence type="ECO:0000256" key="2">
    <source>
        <dbReference type="ARBA" id="ARBA00022491"/>
    </source>
</evidence>
<dbReference type="NCBIfam" id="TIGR01568">
    <property type="entry name" value="A_thal_3678"/>
    <property type="match status" value="1"/>
</dbReference>
<dbReference type="STRING" id="542762.A0A4S4EST4"/>
<dbReference type="PANTHER" id="PTHR33057">
    <property type="entry name" value="TRANSCRIPTION REPRESSOR OFP7-RELATED"/>
    <property type="match status" value="1"/>
</dbReference>
<sequence>MAKRFKLRFSFPSFQFCRLNLKQLSSFPKSPSPATYHQFSPFNTKAFDIGYPNVPEPPPSTPNHPFSFKRHVLSSPKTVPVDCGCNSKSPREKQPKTRRKLYTSSVSNLSDSNTLPIRLPIKKKKERNKKMKNKKAKASVCISASSANSGWFSTDGSEYNEETESLVSSSRSSYSSSDFGCPLQSINERPINEYRRKNKNKKKKNLKVRRLKRYNSESWRGGEKTKKTMTLESGSPAMASVFRRLKESFTVVKRSENPHEDFKGSMLEMILEKHMFDAKDLEQLLMCFLSLNSPHHHATIVEAFVEVWEVLFCKTPPKSQRVSMGH</sequence>
<dbReference type="Pfam" id="PF04844">
    <property type="entry name" value="Ovate"/>
    <property type="match status" value="1"/>
</dbReference>
<accession>A0A4S4EST4</accession>
<gene>
    <name evidence="9" type="ORF">TEA_011464</name>
</gene>
<evidence type="ECO:0000256" key="7">
    <source>
        <dbReference type="SAM" id="MobiDB-lite"/>
    </source>
</evidence>
<evidence type="ECO:0000256" key="4">
    <source>
        <dbReference type="ARBA" id="ARBA00023163"/>
    </source>
</evidence>
<feature type="region of interest" description="Disordered" evidence="7">
    <location>
        <begin position="81"/>
        <end position="109"/>
    </location>
</feature>
<name>A0A4S4EST4_CAMSN</name>
<evidence type="ECO:0000256" key="6">
    <source>
        <dbReference type="RuleBase" id="RU367028"/>
    </source>
</evidence>
<dbReference type="PANTHER" id="PTHR33057:SF219">
    <property type="entry name" value="TRANSCRIPTION REPRESSOR"/>
    <property type="match status" value="1"/>
</dbReference>
<dbReference type="GO" id="GO:0045892">
    <property type="term" value="P:negative regulation of DNA-templated transcription"/>
    <property type="evidence" value="ECO:0007669"/>
    <property type="project" value="UniProtKB-UniRule"/>
</dbReference>
<evidence type="ECO:0000259" key="8">
    <source>
        <dbReference type="PROSITE" id="PS51754"/>
    </source>
</evidence>
<dbReference type="PROSITE" id="PS51754">
    <property type="entry name" value="OVATE"/>
    <property type="match status" value="1"/>
</dbReference>
<dbReference type="GO" id="GO:0005634">
    <property type="term" value="C:nucleus"/>
    <property type="evidence" value="ECO:0007669"/>
    <property type="project" value="UniProtKB-SubCell"/>
</dbReference>
<keyword evidence="4 6" id="KW-0804">Transcription</keyword>
<evidence type="ECO:0000313" key="10">
    <source>
        <dbReference type="Proteomes" id="UP000306102"/>
    </source>
</evidence>
<dbReference type="AlphaFoldDB" id="A0A4S4EST4"/>
<dbReference type="EMBL" id="SDRB02002361">
    <property type="protein sequence ID" value="THG19562.1"/>
    <property type="molecule type" value="Genomic_DNA"/>
</dbReference>
<protein>
    <recommendedName>
        <fullName evidence="6">Transcription repressor</fullName>
    </recommendedName>
    <alternativeName>
        <fullName evidence="6">Ovate family protein</fullName>
    </alternativeName>
</protein>
<reference evidence="9 10" key="1">
    <citation type="journal article" date="2018" name="Proc. Natl. Acad. Sci. U.S.A.">
        <title>Draft genome sequence of Camellia sinensis var. sinensis provides insights into the evolution of the tea genome and tea quality.</title>
        <authorList>
            <person name="Wei C."/>
            <person name="Yang H."/>
            <person name="Wang S."/>
            <person name="Zhao J."/>
            <person name="Liu C."/>
            <person name="Gao L."/>
            <person name="Xia E."/>
            <person name="Lu Y."/>
            <person name="Tai Y."/>
            <person name="She G."/>
            <person name="Sun J."/>
            <person name="Cao H."/>
            <person name="Tong W."/>
            <person name="Gao Q."/>
            <person name="Li Y."/>
            <person name="Deng W."/>
            <person name="Jiang X."/>
            <person name="Wang W."/>
            <person name="Chen Q."/>
            <person name="Zhang S."/>
            <person name="Li H."/>
            <person name="Wu J."/>
            <person name="Wang P."/>
            <person name="Li P."/>
            <person name="Shi C."/>
            <person name="Zheng F."/>
            <person name="Jian J."/>
            <person name="Huang B."/>
            <person name="Shan D."/>
            <person name="Shi M."/>
            <person name="Fang C."/>
            <person name="Yue Y."/>
            <person name="Li F."/>
            <person name="Li D."/>
            <person name="Wei S."/>
            <person name="Han B."/>
            <person name="Jiang C."/>
            <person name="Yin Y."/>
            <person name="Xia T."/>
            <person name="Zhang Z."/>
            <person name="Bennetzen J.L."/>
            <person name="Zhao S."/>
            <person name="Wan X."/>
        </authorList>
    </citation>
    <scope>NUCLEOTIDE SEQUENCE [LARGE SCALE GENOMIC DNA]</scope>
    <source>
        <strain evidence="10">cv. Shuchazao</strain>
        <tissue evidence="9">Leaf</tissue>
    </source>
</reference>
<keyword evidence="10" id="KW-1185">Reference proteome</keyword>
<keyword evidence="3 6" id="KW-0805">Transcription regulation</keyword>
<keyword evidence="5 6" id="KW-0539">Nucleus</keyword>
<proteinExistence type="predicted"/>
<evidence type="ECO:0000256" key="5">
    <source>
        <dbReference type="ARBA" id="ARBA00023242"/>
    </source>
</evidence>
<comment type="subcellular location">
    <subcellularLocation>
        <location evidence="1 6">Nucleus</location>
    </subcellularLocation>
</comment>
<feature type="domain" description="OVATE" evidence="8">
    <location>
        <begin position="251"/>
        <end position="310"/>
    </location>
</feature>
<organism evidence="9 10">
    <name type="scientific">Camellia sinensis var. sinensis</name>
    <name type="common">China tea</name>
    <dbReference type="NCBI Taxonomy" id="542762"/>
    <lineage>
        <taxon>Eukaryota</taxon>
        <taxon>Viridiplantae</taxon>
        <taxon>Streptophyta</taxon>
        <taxon>Embryophyta</taxon>
        <taxon>Tracheophyta</taxon>
        <taxon>Spermatophyta</taxon>
        <taxon>Magnoliopsida</taxon>
        <taxon>eudicotyledons</taxon>
        <taxon>Gunneridae</taxon>
        <taxon>Pentapetalae</taxon>
        <taxon>asterids</taxon>
        <taxon>Ericales</taxon>
        <taxon>Theaceae</taxon>
        <taxon>Camellia</taxon>
    </lineage>
</organism>
<dbReference type="Proteomes" id="UP000306102">
    <property type="component" value="Unassembled WGS sequence"/>
</dbReference>
<evidence type="ECO:0000313" key="9">
    <source>
        <dbReference type="EMBL" id="THG19562.1"/>
    </source>
</evidence>
<keyword evidence="2 6" id="KW-0678">Repressor</keyword>
<evidence type="ECO:0000256" key="1">
    <source>
        <dbReference type="ARBA" id="ARBA00004123"/>
    </source>
</evidence>
<comment type="function">
    <text evidence="6">Transcriptional repressor that regulates multiple aspects of plant growth and development.</text>
</comment>
<dbReference type="InterPro" id="IPR006458">
    <property type="entry name" value="Ovate_C"/>
</dbReference>
<comment type="caution">
    <text evidence="9">The sequence shown here is derived from an EMBL/GenBank/DDBJ whole genome shotgun (WGS) entry which is preliminary data.</text>
</comment>